<dbReference type="EMBL" id="MT142767">
    <property type="protein sequence ID" value="QJA88278.1"/>
    <property type="molecule type" value="Genomic_DNA"/>
</dbReference>
<name>A0A6M3K7U3_9ZZZZ</name>
<evidence type="ECO:0000313" key="2">
    <source>
        <dbReference type="EMBL" id="QJA88278.1"/>
    </source>
</evidence>
<sequence>MDDRVKRIDGESWKGNASGGSGITVINLTTASPTYQMKPSDTVVYAYSAAADAIGIITLPSLAESAGQHYFIIAPTGATAGDISLYEKETGAELATNGDMDADNDHLILFSTGISWLTRLDGVA</sequence>
<accession>A0A6M3K7U3</accession>
<gene>
    <name evidence="1" type="ORF">MM415A01206_0004</name>
    <name evidence="2" type="ORF">MM415B02791_0004</name>
</gene>
<dbReference type="AlphaFoldDB" id="A0A6M3K7U3"/>
<dbReference type="EMBL" id="MT142305">
    <property type="protein sequence ID" value="QJA77828.1"/>
    <property type="molecule type" value="Genomic_DNA"/>
</dbReference>
<protein>
    <submittedName>
        <fullName evidence="1">Uncharacterized protein</fullName>
    </submittedName>
</protein>
<evidence type="ECO:0000313" key="1">
    <source>
        <dbReference type="EMBL" id="QJA77828.1"/>
    </source>
</evidence>
<reference evidence="1" key="1">
    <citation type="submission" date="2020-03" db="EMBL/GenBank/DDBJ databases">
        <title>The deep terrestrial virosphere.</title>
        <authorList>
            <person name="Holmfeldt K."/>
            <person name="Nilsson E."/>
            <person name="Simone D."/>
            <person name="Lopez-Fernandez M."/>
            <person name="Wu X."/>
            <person name="de Brujin I."/>
            <person name="Lundin D."/>
            <person name="Andersson A."/>
            <person name="Bertilsson S."/>
            <person name="Dopson M."/>
        </authorList>
    </citation>
    <scope>NUCLEOTIDE SEQUENCE</scope>
    <source>
        <strain evidence="1">MM415A01206</strain>
        <strain evidence="2">MM415B02791</strain>
    </source>
</reference>
<organism evidence="1">
    <name type="scientific">viral metagenome</name>
    <dbReference type="NCBI Taxonomy" id="1070528"/>
    <lineage>
        <taxon>unclassified sequences</taxon>
        <taxon>metagenomes</taxon>
        <taxon>organismal metagenomes</taxon>
    </lineage>
</organism>
<proteinExistence type="predicted"/>